<dbReference type="EMBL" id="JACCBU010000001">
    <property type="protein sequence ID" value="NYE71975.1"/>
    <property type="molecule type" value="Genomic_DNA"/>
</dbReference>
<evidence type="ECO:0000313" key="2">
    <source>
        <dbReference type="EMBL" id="NYE71975.1"/>
    </source>
</evidence>
<dbReference type="RefSeq" id="WP_179752483.1">
    <property type="nucleotide sequence ID" value="NZ_JACCBU010000001.1"/>
</dbReference>
<dbReference type="Proteomes" id="UP000569914">
    <property type="component" value="Unassembled WGS sequence"/>
</dbReference>
<evidence type="ECO:0000313" key="3">
    <source>
        <dbReference type="Proteomes" id="UP000569914"/>
    </source>
</evidence>
<name>A0A7Y9I830_9ACTN</name>
<keyword evidence="1" id="KW-1133">Transmembrane helix</keyword>
<sequence>MEAIQVLITVLAILGIVVVGVLAIVPTMFDVSARAAKAPRSRSHVDLAA</sequence>
<organism evidence="2 3">
    <name type="scientific">Microlunatus parietis</name>
    <dbReference type="NCBI Taxonomy" id="682979"/>
    <lineage>
        <taxon>Bacteria</taxon>
        <taxon>Bacillati</taxon>
        <taxon>Actinomycetota</taxon>
        <taxon>Actinomycetes</taxon>
        <taxon>Propionibacteriales</taxon>
        <taxon>Propionibacteriaceae</taxon>
        <taxon>Microlunatus</taxon>
    </lineage>
</organism>
<comment type="caution">
    <text evidence="2">The sequence shown here is derived from an EMBL/GenBank/DDBJ whole genome shotgun (WGS) entry which is preliminary data.</text>
</comment>
<keyword evidence="1" id="KW-0812">Transmembrane</keyword>
<evidence type="ECO:0000256" key="1">
    <source>
        <dbReference type="SAM" id="Phobius"/>
    </source>
</evidence>
<reference evidence="2 3" key="1">
    <citation type="submission" date="2020-07" db="EMBL/GenBank/DDBJ databases">
        <title>Sequencing the genomes of 1000 actinobacteria strains.</title>
        <authorList>
            <person name="Klenk H.-P."/>
        </authorList>
    </citation>
    <scope>NUCLEOTIDE SEQUENCE [LARGE SCALE GENOMIC DNA]</scope>
    <source>
        <strain evidence="2 3">DSM 22083</strain>
    </source>
</reference>
<gene>
    <name evidence="2" type="ORF">BKA15_003304</name>
</gene>
<proteinExistence type="predicted"/>
<keyword evidence="1" id="KW-0472">Membrane</keyword>
<protein>
    <submittedName>
        <fullName evidence="2">Uncharacterized membrane protein YjgN (DUF898 family)</fullName>
    </submittedName>
</protein>
<keyword evidence="3" id="KW-1185">Reference proteome</keyword>
<accession>A0A7Y9I830</accession>
<feature type="transmembrane region" description="Helical" evidence="1">
    <location>
        <begin position="6"/>
        <end position="29"/>
    </location>
</feature>
<dbReference type="AlphaFoldDB" id="A0A7Y9I830"/>